<dbReference type="RefSeq" id="WP_158538675.1">
    <property type="nucleotide sequence ID" value="NZ_QLLL01000007.1"/>
</dbReference>
<proteinExistence type="predicted"/>
<reference evidence="2 3" key="1">
    <citation type="submission" date="2018-06" db="EMBL/GenBank/DDBJ databases">
        <title>Genomic Encyclopedia of Archaeal and Bacterial Type Strains, Phase II (KMG-II): from individual species to whole genera.</title>
        <authorList>
            <person name="Goeker M."/>
        </authorList>
    </citation>
    <scope>NUCLEOTIDE SEQUENCE [LARGE SCALE GENOMIC DNA]</scope>
    <source>
        <strain evidence="2 3">DSM 23857</strain>
    </source>
</reference>
<evidence type="ECO:0000256" key="1">
    <source>
        <dbReference type="SAM" id="SignalP"/>
    </source>
</evidence>
<dbReference type="Proteomes" id="UP000249547">
    <property type="component" value="Unassembled WGS sequence"/>
</dbReference>
<name>A0A327QC64_9BACT</name>
<feature type="signal peptide" evidence="1">
    <location>
        <begin position="1"/>
        <end position="19"/>
    </location>
</feature>
<dbReference type="InterPro" id="IPR020018">
    <property type="entry name" value="Motility-assoc_lipoprot_GldH"/>
</dbReference>
<gene>
    <name evidence="2" type="ORF">LX64_03781</name>
</gene>
<dbReference type="OrthoDB" id="982482at2"/>
<dbReference type="AlphaFoldDB" id="A0A327QC64"/>
<sequence length="161" mass="18499">MKYCFALATLCLLCFSACKPPHMDTYEKNIEIPGHSWTYDYKPTFEVDIQPADTAFLYRVSVNVRHEDAYPFNNMWINLTTKLEGSKDSVSSRVNLPLADAMGKWSGSGVDDIFEHRVQILDNAVFDKPGKYKFTFEQKMRQNPLPHVMNVGLRIEKVSAR</sequence>
<dbReference type="Pfam" id="PF14109">
    <property type="entry name" value="GldH_lipo"/>
    <property type="match status" value="1"/>
</dbReference>
<keyword evidence="1" id="KW-0732">Signal</keyword>
<evidence type="ECO:0000313" key="3">
    <source>
        <dbReference type="Proteomes" id="UP000249547"/>
    </source>
</evidence>
<comment type="caution">
    <text evidence="2">The sequence shown here is derived from an EMBL/GenBank/DDBJ whole genome shotgun (WGS) entry which is preliminary data.</text>
</comment>
<dbReference type="NCBIfam" id="TIGR03511">
    <property type="entry name" value="GldH_lipo"/>
    <property type="match status" value="1"/>
</dbReference>
<keyword evidence="3" id="KW-1185">Reference proteome</keyword>
<evidence type="ECO:0000313" key="2">
    <source>
        <dbReference type="EMBL" id="RAJ01565.1"/>
    </source>
</evidence>
<protein>
    <submittedName>
        <fullName evidence="2">Gliding motility-associated lipoprotein GldH</fullName>
    </submittedName>
</protein>
<dbReference type="EMBL" id="QLLL01000007">
    <property type="protein sequence ID" value="RAJ01565.1"/>
    <property type="molecule type" value="Genomic_DNA"/>
</dbReference>
<organism evidence="2 3">
    <name type="scientific">Chitinophaga skermanii</name>
    <dbReference type="NCBI Taxonomy" id="331697"/>
    <lineage>
        <taxon>Bacteria</taxon>
        <taxon>Pseudomonadati</taxon>
        <taxon>Bacteroidota</taxon>
        <taxon>Chitinophagia</taxon>
        <taxon>Chitinophagales</taxon>
        <taxon>Chitinophagaceae</taxon>
        <taxon>Chitinophaga</taxon>
    </lineage>
</organism>
<feature type="chain" id="PRO_5016238852" evidence="1">
    <location>
        <begin position="20"/>
        <end position="161"/>
    </location>
</feature>
<keyword evidence="2" id="KW-0449">Lipoprotein</keyword>
<accession>A0A327QC64</accession>